<feature type="coiled-coil region" evidence="1">
    <location>
        <begin position="763"/>
        <end position="832"/>
    </location>
</feature>
<dbReference type="InterPro" id="IPR037386">
    <property type="entry name" value="CCDC40"/>
</dbReference>
<dbReference type="AlphaFoldDB" id="A0A267G6B6"/>
<evidence type="ECO:0008006" key="5">
    <source>
        <dbReference type="Google" id="ProtNLM"/>
    </source>
</evidence>
<feature type="coiled-coil region" evidence="1">
    <location>
        <begin position="647"/>
        <end position="735"/>
    </location>
</feature>
<dbReference type="GO" id="GO:0005737">
    <property type="term" value="C:cytoplasm"/>
    <property type="evidence" value="ECO:0007669"/>
    <property type="project" value="TreeGrafter"/>
</dbReference>
<comment type="caution">
    <text evidence="3">The sequence shown here is derived from an EMBL/GenBank/DDBJ whole genome shotgun (WGS) entry which is preliminary data.</text>
</comment>
<feature type="coiled-coil region" evidence="1">
    <location>
        <begin position="218"/>
        <end position="273"/>
    </location>
</feature>
<dbReference type="GO" id="GO:0035082">
    <property type="term" value="P:axoneme assembly"/>
    <property type="evidence" value="ECO:0007669"/>
    <property type="project" value="InterPro"/>
</dbReference>
<evidence type="ECO:0000313" key="4">
    <source>
        <dbReference type="Proteomes" id="UP000215902"/>
    </source>
</evidence>
<evidence type="ECO:0000313" key="3">
    <source>
        <dbReference type="EMBL" id="PAA81561.1"/>
    </source>
</evidence>
<dbReference type="PANTHER" id="PTHR16275">
    <property type="entry name" value="COILED-COIL DOMAIN-CONTAINING PROTEIN 40"/>
    <property type="match status" value="1"/>
</dbReference>
<reference evidence="3 4" key="1">
    <citation type="submission" date="2017-06" db="EMBL/GenBank/DDBJ databases">
        <title>A platform for efficient transgenesis in Macrostomum lignano, a flatworm model organism for stem cell research.</title>
        <authorList>
            <person name="Berezikov E."/>
        </authorList>
    </citation>
    <scope>NUCLEOTIDE SEQUENCE [LARGE SCALE GENOMIC DNA]</scope>
    <source>
        <strain evidence="3">DV1</strain>
        <tissue evidence="3">Whole organism</tissue>
    </source>
</reference>
<dbReference type="EMBL" id="NIVC01000524">
    <property type="protein sequence ID" value="PAA81561.1"/>
    <property type="molecule type" value="Genomic_DNA"/>
</dbReference>
<dbReference type="Proteomes" id="UP000215902">
    <property type="component" value="Unassembled WGS sequence"/>
</dbReference>
<gene>
    <name evidence="3" type="ORF">BOX15_Mlig020612g4</name>
</gene>
<dbReference type="STRING" id="282301.A0A267G6B6"/>
<keyword evidence="4" id="KW-1185">Reference proteome</keyword>
<accession>A0A267G6B6</accession>
<feature type="coiled-coil region" evidence="1">
    <location>
        <begin position="365"/>
        <end position="406"/>
    </location>
</feature>
<dbReference type="Pfam" id="PF08647">
    <property type="entry name" value="BRE1"/>
    <property type="match status" value="1"/>
</dbReference>
<name>A0A267G6B6_9PLAT</name>
<organism evidence="3 4">
    <name type="scientific">Macrostomum lignano</name>
    <dbReference type="NCBI Taxonomy" id="282301"/>
    <lineage>
        <taxon>Eukaryota</taxon>
        <taxon>Metazoa</taxon>
        <taxon>Spiralia</taxon>
        <taxon>Lophotrochozoa</taxon>
        <taxon>Platyhelminthes</taxon>
        <taxon>Rhabditophora</taxon>
        <taxon>Macrostomorpha</taxon>
        <taxon>Macrostomida</taxon>
        <taxon>Macrostomidae</taxon>
        <taxon>Macrostomum</taxon>
    </lineage>
</organism>
<proteinExistence type="predicted"/>
<feature type="coiled-coil region" evidence="1">
    <location>
        <begin position="498"/>
        <end position="614"/>
    </location>
</feature>
<feature type="region of interest" description="Disordered" evidence="2">
    <location>
        <begin position="1"/>
        <end position="34"/>
    </location>
</feature>
<protein>
    <recommendedName>
        <fullName evidence="5">Coiled-coil domain-containing protein 40</fullName>
    </recommendedName>
</protein>
<dbReference type="PANTHER" id="PTHR16275:SF8">
    <property type="entry name" value="COILED-COIL DOMAIN-CONTAINING PROTEIN 40"/>
    <property type="match status" value="1"/>
</dbReference>
<evidence type="ECO:0000256" key="2">
    <source>
        <dbReference type="SAM" id="MobiDB-lite"/>
    </source>
</evidence>
<feature type="coiled-coil region" evidence="1">
    <location>
        <begin position="67"/>
        <end position="175"/>
    </location>
</feature>
<evidence type="ECO:0000256" key="1">
    <source>
        <dbReference type="SAM" id="Coils"/>
    </source>
</evidence>
<sequence>MADSDPNDPFEPRDDEDIDDLDDANAVDLDDEDNEDVVADVNEEAQSEDENELIVLDPDHPLMERFQQRLKNLLERQVERLQVTKREQDETLKKKRQQHLELGNELYNLQQELAKAQMHIEKAHDDYTEAKRGRQQKEMALDDTRRMFKEMSNAYNQEKRKEADLRQEVDNLALRLFYMRNAREDVLGDIAVMKRAAEKADGDLSKAEDAKMRQDHLVDRLVEQTDRLREDIALYDAQMAAQGDEIKAAKDGLADAQSEIQTIAVERKQLMSQWNSSLIGLTRRNEAHSTMLEALNQRNEQIRSLGTEAEAYAKSISKEQEQNEKLTLILNKTEKDFDMVKRQLMLSRNKHDQLKQEFSVKTRQLHETESHLERANAQIRERKTELDALRKQIERENLEKVRLTEEITEQIRSRLTMKKAAEYTQKLTGKVRDRTREVETQIALVENEISKDQLEAAHVRARLRHNQTVVESLDKEIAAKNTVITKSEQDQSRNNIDIERKQGEIDLHNKRLEQLIASAGGVELGPLEITINSLGKSIAAKQEEIAGLEQMWLREQHELVKIVNERSDLTATVNRLKKQLMILGQKKLRIEGDIEREQKEKQTVERSLNHLQTDMQRLNGLIYRETDAAEQLRKHNALLETDFVRALKEEEKVSLQLREKLEQLKEEKNRLLTALIDAEQRIMLWEKKIQLAQETRAAVDSDVGQAEIKAMRSEIHRMEVRLGQLMRQQEQLIQEMEKSVSRRDTIATRGEAQARAKVKVVTKGAMQRELNELRKRIKQTIKTTNECDEDIEDLRQKQSLLESEIAERNERCNQLQQEADRLNETLASLTDMKQMQIFDLQSRQQTARYYQQVREGKYKPLYKDSARLEEERQRQQERTQALSLVIERVSSEHPQVLRAIGPCRSMINTRLGFA</sequence>
<dbReference type="OrthoDB" id="188741at2759"/>
<keyword evidence="1" id="KW-0175">Coiled coil</keyword>